<dbReference type="Pfam" id="PF00005">
    <property type="entry name" value="ABC_tran"/>
    <property type="match status" value="1"/>
</dbReference>
<evidence type="ECO:0000256" key="2">
    <source>
        <dbReference type="ARBA" id="ARBA00022448"/>
    </source>
</evidence>
<feature type="domain" description="ABC transporter" evidence="5">
    <location>
        <begin position="10"/>
        <end position="240"/>
    </location>
</feature>
<keyword evidence="3" id="KW-0547">Nucleotide-binding</keyword>
<dbReference type="GO" id="GO:0016887">
    <property type="term" value="F:ATP hydrolysis activity"/>
    <property type="evidence" value="ECO:0007669"/>
    <property type="project" value="InterPro"/>
</dbReference>
<protein>
    <submittedName>
        <fullName evidence="6">Spermidine/putrescine ABC transporter</fullName>
    </submittedName>
</protein>
<dbReference type="InterPro" id="IPR003593">
    <property type="entry name" value="AAA+_ATPase"/>
</dbReference>
<dbReference type="PROSITE" id="PS50893">
    <property type="entry name" value="ABC_TRANSPORTER_2"/>
    <property type="match status" value="1"/>
</dbReference>
<dbReference type="SUPFAM" id="SSF50331">
    <property type="entry name" value="MOP-like"/>
    <property type="match status" value="1"/>
</dbReference>
<keyword evidence="2" id="KW-0813">Transport</keyword>
<dbReference type="InterPro" id="IPR017871">
    <property type="entry name" value="ABC_transporter-like_CS"/>
</dbReference>
<evidence type="ECO:0000256" key="1">
    <source>
        <dbReference type="ARBA" id="ARBA00005417"/>
    </source>
</evidence>
<dbReference type="SMART" id="SM00382">
    <property type="entry name" value="AAA"/>
    <property type="match status" value="1"/>
</dbReference>
<dbReference type="GO" id="GO:0015697">
    <property type="term" value="P:quaternary ammonium group transport"/>
    <property type="evidence" value="ECO:0007669"/>
    <property type="project" value="UniProtKB-ARBA"/>
</dbReference>
<evidence type="ECO:0000256" key="4">
    <source>
        <dbReference type="ARBA" id="ARBA00022840"/>
    </source>
</evidence>
<dbReference type="InterPro" id="IPR013611">
    <property type="entry name" value="Transp-assoc_OB_typ2"/>
</dbReference>
<proteinExistence type="inferred from homology"/>
<dbReference type="PANTHER" id="PTHR42781:SF4">
    <property type="entry name" value="SPERMIDINE_PUTRESCINE IMPORT ATP-BINDING PROTEIN POTA"/>
    <property type="match status" value="1"/>
</dbReference>
<organism evidence="6 7">
    <name type="scientific">Mesorhizobium helmanticense</name>
    <dbReference type="NCBI Taxonomy" id="1776423"/>
    <lineage>
        <taxon>Bacteria</taxon>
        <taxon>Pseudomonadati</taxon>
        <taxon>Pseudomonadota</taxon>
        <taxon>Alphaproteobacteria</taxon>
        <taxon>Hyphomicrobiales</taxon>
        <taxon>Phyllobacteriaceae</taxon>
        <taxon>Mesorhizobium</taxon>
    </lineage>
</organism>
<comment type="caution">
    <text evidence="6">The sequence shown here is derived from an EMBL/GenBank/DDBJ whole genome shotgun (WGS) entry which is preliminary data.</text>
</comment>
<evidence type="ECO:0000256" key="3">
    <source>
        <dbReference type="ARBA" id="ARBA00022741"/>
    </source>
</evidence>
<sequence length="364" mass="39022">MQQPGRAAEIKAIGIGKSFGSFRALDNLTLDIGRGEFLTLLGPSGSGKTTFLMILAGFVQPSDGRLFSDGVDITERPAEQRAAGMVFQGYALFPHMSVEANIAFPLKVRKKSATEIKRRVGEMIERVGLKGHEKKLPAQLSGGQQQRVALARALVFEPGVLLLDEPFSALDKSLRGQMQAEMKRLHQETGTTFVFVTHDQSEALALSSRVAIFDHGKLLQVGRPDEVYDRPANRFVAEFLGEINMLPLKGVKRADNGATGLCEDRAVRLRGNADAVGGNAILAIRPEHMSIAREAAVGENGIAATAIASTYLGAATRLDLTTRHGAKVTVSVPNEVAAAALSKGNSVWLTWPAEKGFLLPDGGQ</sequence>
<dbReference type="Proteomes" id="UP000240259">
    <property type="component" value="Unassembled WGS sequence"/>
</dbReference>
<accession>A0A2T4IS07</accession>
<dbReference type="AlphaFoldDB" id="A0A2T4IS07"/>
<dbReference type="Gene3D" id="3.40.50.300">
    <property type="entry name" value="P-loop containing nucleotide triphosphate hydrolases"/>
    <property type="match status" value="1"/>
</dbReference>
<dbReference type="GO" id="GO:0005524">
    <property type="term" value="F:ATP binding"/>
    <property type="evidence" value="ECO:0007669"/>
    <property type="project" value="UniProtKB-KW"/>
</dbReference>
<keyword evidence="7" id="KW-1185">Reference proteome</keyword>
<dbReference type="OrthoDB" id="9802264at2"/>
<dbReference type="InterPro" id="IPR027417">
    <property type="entry name" value="P-loop_NTPase"/>
</dbReference>
<dbReference type="GO" id="GO:0022857">
    <property type="term" value="F:transmembrane transporter activity"/>
    <property type="evidence" value="ECO:0007669"/>
    <property type="project" value="InterPro"/>
</dbReference>
<reference evidence="6 7" key="1">
    <citation type="submission" date="2018-03" db="EMBL/GenBank/DDBJ databases">
        <title>Genome sequence of the symbiotic type strain Mesorhizobium helmanticense CSLC115NT isolated from Lotus corniculatus nodules.</title>
        <authorList>
            <person name="Sannazzaro A.I."/>
            <person name="Torres Tejerizo G.A."/>
            <person name="Dip D."/>
            <person name="Caballero M."/>
            <person name="Pistorio M."/>
            <person name="Estrella M.J."/>
        </authorList>
    </citation>
    <scope>NUCLEOTIDE SEQUENCE [LARGE SCALE GENOMIC DNA]</scope>
    <source>
        <strain evidence="6 7">CSLC115N</strain>
    </source>
</reference>
<dbReference type="InterPro" id="IPR008995">
    <property type="entry name" value="Mo/tungstate-bd_C_term_dom"/>
</dbReference>
<dbReference type="Gene3D" id="2.40.50.100">
    <property type="match status" value="1"/>
</dbReference>
<name>A0A2T4IS07_9HYPH</name>
<dbReference type="GO" id="GO:0043190">
    <property type="term" value="C:ATP-binding cassette (ABC) transporter complex"/>
    <property type="evidence" value="ECO:0007669"/>
    <property type="project" value="InterPro"/>
</dbReference>
<comment type="similarity">
    <text evidence="1">Belongs to the ABC transporter superfamily.</text>
</comment>
<dbReference type="FunFam" id="3.40.50.300:FF:000425">
    <property type="entry name" value="Probable ABC transporter, ATP-binding subunit"/>
    <property type="match status" value="1"/>
</dbReference>
<evidence type="ECO:0000313" key="7">
    <source>
        <dbReference type="Proteomes" id="UP000240259"/>
    </source>
</evidence>
<dbReference type="InterPro" id="IPR050093">
    <property type="entry name" value="ABC_SmlMolc_Importer"/>
</dbReference>
<dbReference type="SUPFAM" id="SSF52540">
    <property type="entry name" value="P-loop containing nucleoside triphosphate hydrolases"/>
    <property type="match status" value="1"/>
</dbReference>
<dbReference type="PANTHER" id="PTHR42781">
    <property type="entry name" value="SPERMIDINE/PUTRESCINE IMPORT ATP-BINDING PROTEIN POTA"/>
    <property type="match status" value="1"/>
</dbReference>
<evidence type="ECO:0000313" key="6">
    <source>
        <dbReference type="EMBL" id="PTE08420.1"/>
    </source>
</evidence>
<dbReference type="PROSITE" id="PS00211">
    <property type="entry name" value="ABC_TRANSPORTER_1"/>
    <property type="match status" value="1"/>
</dbReference>
<dbReference type="RefSeq" id="WP_107650969.1">
    <property type="nucleotide sequence ID" value="NZ_PZJX01000039.1"/>
</dbReference>
<dbReference type="EMBL" id="PZJX01000039">
    <property type="protein sequence ID" value="PTE08420.1"/>
    <property type="molecule type" value="Genomic_DNA"/>
</dbReference>
<evidence type="ECO:0000259" key="5">
    <source>
        <dbReference type="PROSITE" id="PS50893"/>
    </source>
</evidence>
<dbReference type="InterPro" id="IPR003439">
    <property type="entry name" value="ABC_transporter-like_ATP-bd"/>
</dbReference>
<gene>
    <name evidence="6" type="ORF">C9427_20750</name>
</gene>
<dbReference type="Pfam" id="PF08402">
    <property type="entry name" value="TOBE_2"/>
    <property type="match status" value="1"/>
</dbReference>
<keyword evidence="4" id="KW-0067">ATP-binding</keyword>